<dbReference type="InterPro" id="IPR020810">
    <property type="entry name" value="Enolase_C"/>
</dbReference>
<dbReference type="PROSITE" id="PS00164">
    <property type="entry name" value="ENOLASE"/>
    <property type="match status" value="1"/>
</dbReference>
<dbReference type="GO" id="GO:0009986">
    <property type="term" value="C:cell surface"/>
    <property type="evidence" value="ECO:0007669"/>
    <property type="project" value="UniProtKB-SubCell"/>
</dbReference>
<dbReference type="GO" id="GO:0000287">
    <property type="term" value="F:magnesium ion binding"/>
    <property type="evidence" value="ECO:0007669"/>
    <property type="project" value="UniProtKB-UniRule"/>
</dbReference>
<feature type="binding site" evidence="8">
    <location>
        <position position="154"/>
    </location>
    <ligand>
        <name>substrate</name>
    </ligand>
</feature>
<comment type="subcellular location">
    <subcellularLocation>
        <location evidence="6">Cytoplasm</location>
    </subcellularLocation>
    <subcellularLocation>
        <location evidence="6">Secreted</location>
    </subcellularLocation>
    <subcellularLocation>
        <location evidence="6">Cell surface</location>
    </subcellularLocation>
    <text evidence="6">Fractions of enolase are present in both the cytoplasm and on the cell surface.</text>
</comment>
<evidence type="ECO:0000256" key="5">
    <source>
        <dbReference type="ARBA" id="ARBA00023239"/>
    </source>
</evidence>
<protein>
    <recommendedName>
        <fullName evidence="6">Enolase</fullName>
        <ecNumber evidence="6">4.2.1.11</ecNumber>
    </recommendedName>
    <alternativeName>
        <fullName evidence="6">2-phospho-D-glycerate hydro-lyase</fullName>
    </alternativeName>
    <alternativeName>
        <fullName evidence="6">2-phosphoglycerate dehydratase</fullName>
    </alternativeName>
</protein>
<feature type="region of interest" description="Disordered" evidence="10">
    <location>
        <begin position="28"/>
        <end position="50"/>
    </location>
</feature>
<dbReference type="PANTHER" id="PTHR11902">
    <property type="entry name" value="ENOLASE"/>
    <property type="match status" value="1"/>
</dbReference>
<dbReference type="Gene3D" id="3.30.390.10">
    <property type="entry name" value="Enolase-like, N-terminal domain"/>
    <property type="match status" value="1"/>
</dbReference>
<dbReference type="PANTHER" id="PTHR11902:SF1">
    <property type="entry name" value="ENOLASE"/>
    <property type="match status" value="1"/>
</dbReference>
<keyword evidence="6" id="KW-0964">Secreted</keyword>
<accession>A0A0H4T5W9</accession>
<feature type="active site" description="Proton donor" evidence="6 7">
    <location>
        <position position="196"/>
    </location>
</feature>
<dbReference type="InterPro" id="IPR020811">
    <property type="entry name" value="Enolase_N"/>
</dbReference>
<dbReference type="AlphaFoldDB" id="A0A0H4T5W9"/>
<dbReference type="Gene3D" id="3.20.20.120">
    <property type="entry name" value="Enolase-like C-terminal domain"/>
    <property type="match status" value="1"/>
</dbReference>
<feature type="binding site" evidence="6 9">
    <location>
        <position position="300"/>
    </location>
    <ligand>
        <name>Mg(2+)</name>
        <dbReference type="ChEBI" id="CHEBI:18420"/>
    </ligand>
</feature>
<evidence type="ECO:0000256" key="4">
    <source>
        <dbReference type="ARBA" id="ARBA00023152"/>
    </source>
</evidence>
<dbReference type="EMBL" id="KT007008">
    <property type="protein sequence ID" value="AKQ03138.1"/>
    <property type="molecule type" value="Genomic_DNA"/>
</dbReference>
<dbReference type="SMART" id="SM01192">
    <property type="entry name" value="Enolase_C"/>
    <property type="match status" value="1"/>
</dbReference>
<feature type="binding site" evidence="6">
    <location>
        <position position="325"/>
    </location>
    <ligand>
        <name>(2R)-2-phosphoglycerate</name>
        <dbReference type="ChEBI" id="CHEBI:58289"/>
    </ligand>
</feature>
<organism evidence="13">
    <name type="scientific">uncultured euryarchaeote Rifle_16ft_4_minimus_37884</name>
    <dbReference type="NCBI Taxonomy" id="1665196"/>
    <lineage>
        <taxon>Archaea</taxon>
        <taxon>Methanobacteriati</taxon>
        <taxon>Methanobacteriota</taxon>
        <taxon>environmental samples</taxon>
    </lineage>
</organism>
<feature type="binding site" evidence="8">
    <location>
        <position position="145"/>
    </location>
    <ligand>
        <name>substrate</name>
    </ligand>
</feature>
<evidence type="ECO:0000313" key="13">
    <source>
        <dbReference type="EMBL" id="AKQ03138.1"/>
    </source>
</evidence>
<dbReference type="SFLD" id="SFLDS00001">
    <property type="entry name" value="Enolase"/>
    <property type="match status" value="1"/>
</dbReference>
<feature type="binding site" evidence="6">
    <location>
        <position position="354"/>
    </location>
    <ligand>
        <name>(2R)-2-phosphoglycerate</name>
        <dbReference type="ChEBI" id="CHEBI:58289"/>
    </ligand>
</feature>
<comment type="function">
    <text evidence="6">Catalyzes the reversible conversion of 2-phosphoglycerate (2-PG) into phosphoenolpyruvate (PEP). It is essential for the degradation of carbohydrates via glycolysis.</text>
</comment>
<dbReference type="SFLD" id="SFLDF00002">
    <property type="entry name" value="enolase"/>
    <property type="match status" value="1"/>
</dbReference>
<feature type="domain" description="Enolase N-terminal" evidence="12">
    <location>
        <begin position="4"/>
        <end position="125"/>
    </location>
</feature>
<dbReference type="SUPFAM" id="SSF51604">
    <property type="entry name" value="Enolase C-terminal domain-like"/>
    <property type="match status" value="1"/>
</dbReference>
<evidence type="ECO:0000256" key="10">
    <source>
        <dbReference type="SAM" id="MobiDB-lite"/>
    </source>
</evidence>
<comment type="similarity">
    <text evidence="2 6">Belongs to the enolase family.</text>
</comment>
<gene>
    <name evidence="6" type="primary">eno</name>
</gene>
<keyword evidence="5 6" id="KW-0456">Lyase</keyword>
<dbReference type="PRINTS" id="PR00148">
    <property type="entry name" value="ENOLASE"/>
</dbReference>
<dbReference type="InterPro" id="IPR036849">
    <property type="entry name" value="Enolase-like_C_sf"/>
</dbReference>
<feature type="binding site" evidence="6">
    <location>
        <position position="376"/>
    </location>
    <ligand>
        <name>(2R)-2-phosphoglycerate</name>
        <dbReference type="ChEBI" id="CHEBI:58289"/>
    </ligand>
</feature>
<dbReference type="SFLD" id="SFLDG00178">
    <property type="entry name" value="enolase"/>
    <property type="match status" value="1"/>
</dbReference>
<sequence length="402" mass="43153">MTTIDAARIRTILDSRGNPTVEVELRSGAHSARVASPSGASTGTHEAQALPRGGVEEAVRLFREEIEPKLLGRAPVNQAGLDAWLHELDGTSNFSRIGGNVAVAVSLANAKIAAAVAGRPLFRFLNNSAHRLPVPFGNVIGGGRHAIGGTTVQEYLVVSQGPTIGASVFANARVHRLVREALEKKLPGEPLGRGDEGAWVARLEDEDALSLLADVCRATGREVGFPVRPALDLAASEFYRDGAYHYQDRVRTREEQIDFVARLVRDHRLFSVEDPFDEEDFEAFAELTKRVGGQCTVIGDDLFVTNVERLQRGIEAGAGNAILIKPNQIGTLSDTRAAVDLAHKSGYATVMSHRSGETTDETIAHLAVAFGCMGIKTGAVGGERVAKLNELIRIEEELQEGA</sequence>
<dbReference type="HAMAP" id="MF_00318">
    <property type="entry name" value="Enolase"/>
    <property type="match status" value="1"/>
</dbReference>
<dbReference type="InterPro" id="IPR000941">
    <property type="entry name" value="Enolase"/>
</dbReference>
<dbReference type="GO" id="GO:0004634">
    <property type="term" value="F:phosphopyruvate hydratase activity"/>
    <property type="evidence" value="ECO:0007669"/>
    <property type="project" value="UniProtKB-UniRule"/>
</dbReference>
<evidence type="ECO:0000256" key="3">
    <source>
        <dbReference type="ARBA" id="ARBA00022842"/>
    </source>
</evidence>
<evidence type="ECO:0000259" key="11">
    <source>
        <dbReference type="SMART" id="SM01192"/>
    </source>
</evidence>
<feature type="binding site" evidence="8">
    <location>
        <position position="300"/>
    </location>
    <ligand>
        <name>substrate</name>
    </ligand>
</feature>
<dbReference type="GO" id="GO:0005576">
    <property type="term" value="C:extracellular region"/>
    <property type="evidence" value="ECO:0007669"/>
    <property type="project" value="UniProtKB-SubCell"/>
</dbReference>
<evidence type="ECO:0000256" key="6">
    <source>
        <dbReference type="HAMAP-Rule" id="MF_00318"/>
    </source>
</evidence>
<feature type="binding site" evidence="6">
    <location>
        <position position="355"/>
    </location>
    <ligand>
        <name>(2R)-2-phosphoglycerate</name>
        <dbReference type="ChEBI" id="CHEBI:58289"/>
    </ligand>
</feature>
<dbReference type="Pfam" id="PF03952">
    <property type="entry name" value="Enolase_N"/>
    <property type="match status" value="1"/>
</dbReference>
<evidence type="ECO:0000256" key="2">
    <source>
        <dbReference type="ARBA" id="ARBA00009604"/>
    </source>
</evidence>
<dbReference type="PIRSF" id="PIRSF001400">
    <property type="entry name" value="Enolase"/>
    <property type="match status" value="1"/>
</dbReference>
<dbReference type="GO" id="GO:0000015">
    <property type="term" value="C:phosphopyruvate hydratase complex"/>
    <property type="evidence" value="ECO:0007669"/>
    <property type="project" value="InterPro"/>
</dbReference>
<reference evidence="13" key="1">
    <citation type="journal article" date="2015" name="ISME J.">
        <title>Aquifer environment selects for microbial species cohorts in sediment and groundwater.</title>
        <authorList>
            <person name="Hug L.A."/>
            <person name="Thomas B.C."/>
            <person name="Brown C.T."/>
            <person name="Frischkorn K.R."/>
            <person name="Williams K.H."/>
            <person name="Tringe S.G."/>
            <person name="Banfield J.F."/>
        </authorList>
    </citation>
    <scope>NUCLEOTIDE SEQUENCE</scope>
</reference>
<feature type="active site" description="Proton acceptor" evidence="6 7">
    <location>
        <position position="325"/>
    </location>
</feature>
<keyword evidence="3 6" id="KW-0460">Magnesium</keyword>
<feature type="binding site" evidence="8">
    <location>
        <begin position="352"/>
        <end position="355"/>
    </location>
    <ligand>
        <name>substrate</name>
    </ligand>
</feature>
<dbReference type="InterPro" id="IPR020809">
    <property type="entry name" value="Enolase_CS"/>
</dbReference>
<keyword evidence="6" id="KW-0963">Cytoplasm</keyword>
<name>A0A0H4T5W9_9EURY</name>
<evidence type="ECO:0000256" key="8">
    <source>
        <dbReference type="PIRSR" id="PIRSR001400-2"/>
    </source>
</evidence>
<proteinExistence type="inferred from homology"/>
<feature type="binding site" evidence="8">
    <location>
        <position position="376"/>
    </location>
    <ligand>
        <name>substrate</name>
    </ligand>
</feature>
<dbReference type="SUPFAM" id="SSF54826">
    <property type="entry name" value="Enolase N-terminal domain-like"/>
    <property type="match status" value="1"/>
</dbReference>
<evidence type="ECO:0000256" key="7">
    <source>
        <dbReference type="PIRSR" id="PIRSR001400-1"/>
    </source>
</evidence>
<dbReference type="UniPathway" id="UPA00109">
    <property type="reaction ID" value="UER00187"/>
</dbReference>
<keyword evidence="4 6" id="KW-0324">Glycolysis</keyword>
<dbReference type="InterPro" id="IPR029017">
    <property type="entry name" value="Enolase-like_N"/>
</dbReference>
<comment type="cofactor">
    <cofactor evidence="6">
        <name>Mg(2+)</name>
        <dbReference type="ChEBI" id="CHEBI:18420"/>
    </cofactor>
    <text evidence="6">Binds a second Mg(2+) ion via substrate during catalysis.</text>
</comment>
<comment type="cofactor">
    <cofactor evidence="9">
        <name>Mg(2+)</name>
        <dbReference type="ChEBI" id="CHEBI:18420"/>
    </cofactor>
    <text evidence="9">Mg(2+) is required for catalysis and for stabilizing the dimer.</text>
</comment>
<feature type="binding site" evidence="6 9">
    <location>
        <position position="273"/>
    </location>
    <ligand>
        <name>Mg(2+)</name>
        <dbReference type="ChEBI" id="CHEBI:18420"/>
    </ligand>
</feature>
<feature type="binding site" evidence="6">
    <location>
        <position position="153"/>
    </location>
    <ligand>
        <name>(2R)-2-phosphoglycerate</name>
        <dbReference type="ChEBI" id="CHEBI:58289"/>
    </ligand>
</feature>
<dbReference type="EC" id="4.2.1.11" evidence="6"/>
<evidence type="ECO:0000256" key="1">
    <source>
        <dbReference type="ARBA" id="ARBA00005031"/>
    </source>
</evidence>
<dbReference type="GO" id="GO:0006096">
    <property type="term" value="P:glycolytic process"/>
    <property type="evidence" value="ECO:0007669"/>
    <property type="project" value="UniProtKB-UniRule"/>
</dbReference>
<dbReference type="SMART" id="SM01193">
    <property type="entry name" value="Enolase_N"/>
    <property type="match status" value="1"/>
</dbReference>
<dbReference type="Pfam" id="PF00113">
    <property type="entry name" value="Enolase_C"/>
    <property type="match status" value="1"/>
</dbReference>
<evidence type="ECO:0000256" key="9">
    <source>
        <dbReference type="PIRSR" id="PIRSR001400-3"/>
    </source>
</evidence>
<comment type="catalytic activity">
    <reaction evidence="6">
        <text>(2R)-2-phosphoglycerate = phosphoenolpyruvate + H2O</text>
        <dbReference type="Rhea" id="RHEA:10164"/>
        <dbReference type="ChEBI" id="CHEBI:15377"/>
        <dbReference type="ChEBI" id="CHEBI:58289"/>
        <dbReference type="ChEBI" id="CHEBI:58702"/>
        <dbReference type="EC" id="4.2.1.11"/>
    </reaction>
</comment>
<comment type="pathway">
    <text evidence="1 6">Carbohydrate degradation; glycolysis; pyruvate from D-glyceraldehyde 3-phosphate: step 4/5.</text>
</comment>
<feature type="binding site" evidence="6 9">
    <location>
        <position position="232"/>
    </location>
    <ligand>
        <name>Mg(2+)</name>
        <dbReference type="ChEBI" id="CHEBI:18420"/>
    </ligand>
</feature>
<keyword evidence="6 9" id="KW-0479">Metal-binding</keyword>
<evidence type="ECO:0000259" key="12">
    <source>
        <dbReference type="SMART" id="SM01193"/>
    </source>
</evidence>
<feature type="binding site" evidence="8">
    <location>
        <position position="273"/>
    </location>
    <ligand>
        <name>substrate</name>
    </ligand>
</feature>
<dbReference type="CDD" id="cd03313">
    <property type="entry name" value="enolase"/>
    <property type="match status" value="1"/>
</dbReference>
<feature type="domain" description="Enolase C-terminal TIM barrel" evidence="11">
    <location>
        <begin position="129"/>
        <end position="402"/>
    </location>
</feature>